<dbReference type="PROSITE" id="PS50893">
    <property type="entry name" value="ABC_TRANSPORTER_2"/>
    <property type="match status" value="1"/>
</dbReference>
<dbReference type="GO" id="GO:0016887">
    <property type="term" value="F:ATP hydrolysis activity"/>
    <property type="evidence" value="ECO:0007669"/>
    <property type="project" value="InterPro"/>
</dbReference>
<evidence type="ECO:0000259" key="10">
    <source>
        <dbReference type="PROSITE" id="PS50893"/>
    </source>
</evidence>
<dbReference type="EMBL" id="ASHL01000002">
    <property type="protein sequence ID" value="EPD13776.1"/>
    <property type="molecule type" value="Genomic_DNA"/>
</dbReference>
<dbReference type="PANTHER" id="PTHR42711">
    <property type="entry name" value="ABC TRANSPORTER ATP-BINDING PROTEIN"/>
    <property type="match status" value="1"/>
</dbReference>
<evidence type="ECO:0000256" key="7">
    <source>
        <dbReference type="ARBA" id="ARBA00022840"/>
    </source>
</evidence>
<dbReference type="GO" id="GO:0005524">
    <property type="term" value="F:ATP binding"/>
    <property type="evidence" value="ECO:0007669"/>
    <property type="project" value="UniProtKB-KW"/>
</dbReference>
<comment type="subcellular location">
    <subcellularLocation>
        <location evidence="1">Cell membrane</location>
    </subcellularLocation>
</comment>
<evidence type="ECO:0000256" key="4">
    <source>
        <dbReference type="ARBA" id="ARBA00022458"/>
    </source>
</evidence>
<evidence type="ECO:0000256" key="8">
    <source>
        <dbReference type="ARBA" id="ARBA00022967"/>
    </source>
</evidence>
<evidence type="ECO:0000313" key="11">
    <source>
        <dbReference type="EMBL" id="EPD13776.1"/>
    </source>
</evidence>
<dbReference type="AlphaFoldDB" id="A0AB33Z2U7"/>
<reference evidence="11 12" key="1">
    <citation type="journal article" date="2013" name="Genome Announc.">
        <title>Genome Sequence of the Pyrene- and Fluoranthene-Degrading Bacterium Cycloclasticus sp. Strain PY97M.</title>
        <authorList>
            <person name="Cui Z."/>
            <person name="Xu G."/>
            <person name="Li Q."/>
            <person name="Gao W."/>
            <person name="Zheng L."/>
        </authorList>
    </citation>
    <scope>NUCLEOTIDE SEQUENCE [LARGE SCALE GENOMIC DNA]</scope>
    <source>
        <strain evidence="11 12">PY97M</strain>
    </source>
</reference>
<keyword evidence="6" id="KW-0547">Nucleotide-binding</keyword>
<evidence type="ECO:0000256" key="2">
    <source>
        <dbReference type="ARBA" id="ARBA00005417"/>
    </source>
</evidence>
<proteinExistence type="inferred from homology"/>
<dbReference type="InterPro" id="IPR003593">
    <property type="entry name" value="AAA+_ATPase"/>
</dbReference>
<comment type="caution">
    <text evidence="11">The sequence shown here is derived from an EMBL/GenBank/DDBJ whole genome shotgun (WGS) entry which is preliminary data.</text>
</comment>
<name>A0AB33Z2U7_9GAMM</name>
<dbReference type="Gene3D" id="3.40.50.300">
    <property type="entry name" value="P-loop containing nucleotide triphosphate hydrolases"/>
    <property type="match status" value="1"/>
</dbReference>
<gene>
    <name evidence="11" type="ORF">L196_04546</name>
</gene>
<dbReference type="InterPro" id="IPR017871">
    <property type="entry name" value="ABC_transporter-like_CS"/>
</dbReference>
<dbReference type="Pfam" id="PF00005">
    <property type="entry name" value="ABC_tran"/>
    <property type="match status" value="1"/>
</dbReference>
<keyword evidence="5" id="KW-1003">Cell membrane</keyword>
<dbReference type="PANTHER" id="PTHR42711:SF5">
    <property type="entry name" value="ABC TRANSPORTER ATP-BINDING PROTEIN NATA"/>
    <property type="match status" value="1"/>
</dbReference>
<keyword evidence="7" id="KW-0067">ATP-binding</keyword>
<dbReference type="SMART" id="SM00382">
    <property type="entry name" value="AAA"/>
    <property type="match status" value="1"/>
</dbReference>
<dbReference type="PROSITE" id="PS00211">
    <property type="entry name" value="ABC_TRANSPORTER_1"/>
    <property type="match status" value="1"/>
</dbReference>
<dbReference type="InterPro" id="IPR050763">
    <property type="entry name" value="ABC_transporter_ATP-binding"/>
</dbReference>
<comment type="similarity">
    <text evidence="2">Belongs to the ABC transporter superfamily.</text>
</comment>
<keyword evidence="4" id="KW-0536">Nodulation</keyword>
<keyword evidence="8" id="KW-1278">Translocase</keyword>
<evidence type="ECO:0000313" key="12">
    <source>
        <dbReference type="Proteomes" id="UP000015462"/>
    </source>
</evidence>
<dbReference type="SUPFAM" id="SSF52540">
    <property type="entry name" value="P-loop containing nucleoside triphosphate hydrolases"/>
    <property type="match status" value="1"/>
</dbReference>
<organism evidence="11 12">
    <name type="scientific">Cycloclasticus pugetii</name>
    <dbReference type="NCBI Taxonomy" id="34068"/>
    <lineage>
        <taxon>Bacteria</taxon>
        <taxon>Pseudomonadati</taxon>
        <taxon>Pseudomonadota</taxon>
        <taxon>Gammaproteobacteria</taxon>
        <taxon>Thiotrichales</taxon>
        <taxon>Piscirickettsiaceae</taxon>
        <taxon>Cycloclasticus</taxon>
    </lineage>
</organism>
<keyword evidence="12" id="KW-1185">Reference proteome</keyword>
<keyword evidence="3" id="KW-0813">Transport</keyword>
<evidence type="ECO:0000256" key="1">
    <source>
        <dbReference type="ARBA" id="ARBA00004236"/>
    </source>
</evidence>
<dbReference type="FunFam" id="3.40.50.300:FF:000589">
    <property type="entry name" value="ABC transporter, ATP-binding subunit"/>
    <property type="match status" value="1"/>
</dbReference>
<evidence type="ECO:0000256" key="5">
    <source>
        <dbReference type="ARBA" id="ARBA00022475"/>
    </source>
</evidence>
<feature type="domain" description="ABC transporter" evidence="10">
    <location>
        <begin position="11"/>
        <end position="241"/>
    </location>
</feature>
<keyword evidence="9" id="KW-0472">Membrane</keyword>
<dbReference type="InterPro" id="IPR027417">
    <property type="entry name" value="P-loop_NTPase"/>
</dbReference>
<dbReference type="Proteomes" id="UP000015462">
    <property type="component" value="Unassembled WGS sequence"/>
</dbReference>
<evidence type="ECO:0000256" key="6">
    <source>
        <dbReference type="ARBA" id="ARBA00022741"/>
    </source>
</evidence>
<sequence length="310" mass="34663">MNAVNSASHIVQIKKISKFYNNKQVVNELDLNIEAGCFCGILGPNGAGKTTTLRMLVGHCPIDTGELSILGLPMPANASLIRESVGVVPQMDNLDPDFTVEENLYVYGRFFGIDEKTLKERTKELLAFASLEDKAACKISALSGGMRRRLSLARALINKPKLLILDEPTTGLDPQARQAIWQKLRELKKQGLTLILTTHYMEEAERLCDRVIVMDYGEVMADSPPKELIKDEIESHVLEVHAASDDLISVLKQDKTLARFEKSGDICFFYGEKMNHALAVLEQGTHDDYLFRPANLEDVFIKLTGRDLRE</sequence>
<dbReference type="InterPro" id="IPR003439">
    <property type="entry name" value="ABC_transporter-like_ATP-bd"/>
</dbReference>
<dbReference type="GO" id="GO:0005886">
    <property type="term" value="C:plasma membrane"/>
    <property type="evidence" value="ECO:0007669"/>
    <property type="project" value="UniProtKB-SubCell"/>
</dbReference>
<accession>A0AB33Z2U7</accession>
<evidence type="ECO:0000256" key="9">
    <source>
        <dbReference type="ARBA" id="ARBA00023136"/>
    </source>
</evidence>
<dbReference type="RefSeq" id="WP_015006187.1">
    <property type="nucleotide sequence ID" value="NZ_FQZJ01000001.1"/>
</dbReference>
<protein>
    <submittedName>
        <fullName evidence="11">Multidrug ABC transporter ATPase</fullName>
    </submittedName>
</protein>
<evidence type="ECO:0000256" key="3">
    <source>
        <dbReference type="ARBA" id="ARBA00022448"/>
    </source>
</evidence>